<evidence type="ECO:0000313" key="2">
    <source>
        <dbReference type="EMBL" id="EFJ48750.1"/>
    </source>
</evidence>
<evidence type="ECO:0000256" key="1">
    <source>
        <dbReference type="SAM" id="MobiDB-lite"/>
    </source>
</evidence>
<dbReference type="GeneID" id="9619671"/>
<reference evidence="2 3" key="1">
    <citation type="journal article" date="2010" name="Science">
        <title>Genomic analysis of organismal complexity in the multicellular green alga Volvox carteri.</title>
        <authorList>
            <person name="Prochnik S.E."/>
            <person name="Umen J."/>
            <person name="Nedelcu A.M."/>
            <person name="Hallmann A."/>
            <person name="Miller S.M."/>
            <person name="Nishii I."/>
            <person name="Ferris P."/>
            <person name="Kuo A."/>
            <person name="Mitros T."/>
            <person name="Fritz-Laylin L.K."/>
            <person name="Hellsten U."/>
            <person name="Chapman J."/>
            <person name="Simakov O."/>
            <person name="Rensing S.A."/>
            <person name="Terry A."/>
            <person name="Pangilinan J."/>
            <person name="Kapitonov V."/>
            <person name="Jurka J."/>
            <person name="Salamov A."/>
            <person name="Shapiro H."/>
            <person name="Schmutz J."/>
            <person name="Grimwood J."/>
            <person name="Lindquist E."/>
            <person name="Lucas S."/>
            <person name="Grigoriev I.V."/>
            <person name="Schmitt R."/>
            <person name="Kirk D."/>
            <person name="Rokhsar D.S."/>
        </authorList>
    </citation>
    <scope>NUCLEOTIDE SEQUENCE [LARGE SCALE GENOMIC DNA]</scope>
    <source>
        <strain evidence="3">f. Nagariensis / Eve</strain>
    </source>
</reference>
<gene>
    <name evidence="2" type="ORF">VOLCADRAFT_90563</name>
</gene>
<dbReference type="InParanoid" id="D8TUR0"/>
<proteinExistence type="predicted"/>
<feature type="compositionally biased region" description="Basic and acidic residues" evidence="1">
    <location>
        <begin position="208"/>
        <end position="222"/>
    </location>
</feature>
<evidence type="ECO:0000313" key="3">
    <source>
        <dbReference type="Proteomes" id="UP000001058"/>
    </source>
</evidence>
<dbReference type="Proteomes" id="UP000001058">
    <property type="component" value="Unassembled WGS sequence"/>
</dbReference>
<name>D8TUR0_VOLCA</name>
<dbReference type="EMBL" id="GL378338">
    <property type="protein sequence ID" value="EFJ48750.1"/>
    <property type="molecule type" value="Genomic_DNA"/>
</dbReference>
<feature type="region of interest" description="Disordered" evidence="1">
    <location>
        <begin position="199"/>
        <end position="236"/>
    </location>
</feature>
<dbReference type="AlphaFoldDB" id="D8TUR0"/>
<dbReference type="KEGG" id="vcn:VOLCADRAFT_90563"/>
<feature type="compositionally biased region" description="Acidic residues" evidence="1">
    <location>
        <begin position="223"/>
        <end position="234"/>
    </location>
</feature>
<dbReference type="RefSeq" id="XP_002950082.1">
    <property type="nucleotide sequence ID" value="XM_002950036.1"/>
</dbReference>
<sequence length="261" mass="27264">MKNTVTNSAIGRGRNWKICVMNAVSRTTITSTFQRAMFRVSSVSRPMLGLGDMERRGDDMLGLGVQSKQVKQELMISTTFSVGFDGVMGSRTGKGVKLTSSSAAVQFLVDVAALQQRGRGGSLDSGAGAVGKLSAAAAAAAPAVRPLADFAFIRSAPKRRVSAGRTGMLVNTPSAPTGPMGSCCVEELRRLNWKTNVVEAQAPPGHTSRIDGGDADGSREGIEPSDGDSDDGSDEVVIKGSWHFGSLPRNGGRDAALVVHN</sequence>
<accession>D8TUR0</accession>
<keyword evidence="3" id="KW-1185">Reference proteome</keyword>
<protein>
    <submittedName>
        <fullName evidence="2">Uncharacterized protein</fullName>
    </submittedName>
</protein>
<organism evidence="3">
    <name type="scientific">Volvox carteri f. nagariensis</name>
    <dbReference type="NCBI Taxonomy" id="3068"/>
    <lineage>
        <taxon>Eukaryota</taxon>
        <taxon>Viridiplantae</taxon>
        <taxon>Chlorophyta</taxon>
        <taxon>core chlorophytes</taxon>
        <taxon>Chlorophyceae</taxon>
        <taxon>CS clade</taxon>
        <taxon>Chlamydomonadales</taxon>
        <taxon>Volvocaceae</taxon>
        <taxon>Volvox</taxon>
    </lineage>
</organism>